<sequence length="268" mass="27991">MTSRARSHRLQVLDAGEPLDGVLGLPSGPPPDPPAGHADGRVPLAICCDGVAASLAATNDVADHLNQVGLATFRFTFRGRWPGGDMTGVSLLTEVADLDAVVDAARAGAASGQGPWAAIDAERLVLLGQSQGGAVALLTAARRPRLFAAVVAWHPALSIVDDLHRGLGSLDKVGETFSWMGQTLGRRYAADVWDLDIYAELAGYTGPALIVHGTADSLVPVSYGRRAAQVLPHARFAPIPGAGHGFQREELEAALAVTDDHLRRVGVL</sequence>
<dbReference type="PANTHER" id="PTHR22946">
    <property type="entry name" value="DIENELACTONE HYDROLASE DOMAIN-CONTAINING PROTEIN-RELATED"/>
    <property type="match status" value="1"/>
</dbReference>
<dbReference type="InterPro" id="IPR001375">
    <property type="entry name" value="Peptidase_S9_cat"/>
</dbReference>
<accession>A0ABT4I6H4</accession>
<protein>
    <submittedName>
        <fullName evidence="5">Alpha/beta hydrolase</fullName>
    </submittedName>
</protein>
<proteinExistence type="inferred from homology"/>
<dbReference type="EMBL" id="JAPTMY010000007">
    <property type="protein sequence ID" value="MCZ0857332.1"/>
    <property type="molecule type" value="Genomic_DNA"/>
</dbReference>
<evidence type="ECO:0000256" key="1">
    <source>
        <dbReference type="ARBA" id="ARBA00008645"/>
    </source>
</evidence>
<evidence type="ECO:0000256" key="3">
    <source>
        <dbReference type="SAM" id="MobiDB-lite"/>
    </source>
</evidence>
<keyword evidence="6" id="KW-1185">Reference proteome</keyword>
<evidence type="ECO:0000259" key="4">
    <source>
        <dbReference type="Pfam" id="PF00326"/>
    </source>
</evidence>
<dbReference type="RefSeq" id="WP_052374695.1">
    <property type="nucleotide sequence ID" value="NZ_CP124548.1"/>
</dbReference>
<dbReference type="InterPro" id="IPR029058">
    <property type="entry name" value="AB_hydrolase_fold"/>
</dbReference>
<gene>
    <name evidence="5" type="ORF">OHJ16_04655</name>
</gene>
<feature type="domain" description="Peptidase S9 prolyl oligopeptidase catalytic" evidence="4">
    <location>
        <begin position="118"/>
        <end position="250"/>
    </location>
</feature>
<comment type="caution">
    <text evidence="5">The sequence shown here is derived from an EMBL/GenBank/DDBJ whole genome shotgun (WGS) entry which is preliminary data.</text>
</comment>
<organism evidence="5 6">
    <name type="scientific">Actinomyces israelii</name>
    <dbReference type="NCBI Taxonomy" id="1659"/>
    <lineage>
        <taxon>Bacteria</taxon>
        <taxon>Bacillati</taxon>
        <taxon>Actinomycetota</taxon>
        <taxon>Actinomycetes</taxon>
        <taxon>Actinomycetales</taxon>
        <taxon>Actinomycetaceae</taxon>
        <taxon>Actinomyces</taxon>
    </lineage>
</organism>
<dbReference type="Pfam" id="PF00326">
    <property type="entry name" value="Peptidase_S9"/>
    <property type="match status" value="1"/>
</dbReference>
<reference evidence="5" key="1">
    <citation type="submission" date="2022-10" db="EMBL/GenBank/DDBJ databases">
        <title>Genome sequence of Actinomyces israelii ATCC 10048.</title>
        <authorList>
            <person name="Watt R.M."/>
            <person name="Tong W.M."/>
        </authorList>
    </citation>
    <scope>NUCLEOTIDE SEQUENCE</scope>
    <source>
        <strain evidence="5">ATCC 10048</strain>
    </source>
</reference>
<evidence type="ECO:0000256" key="2">
    <source>
        <dbReference type="ARBA" id="ARBA00022801"/>
    </source>
</evidence>
<feature type="region of interest" description="Disordered" evidence="3">
    <location>
        <begin position="18"/>
        <end position="38"/>
    </location>
</feature>
<dbReference type="Gene3D" id="3.40.50.1820">
    <property type="entry name" value="alpha/beta hydrolase"/>
    <property type="match status" value="1"/>
</dbReference>
<comment type="similarity">
    <text evidence="1">Belongs to the AB hydrolase superfamily.</text>
</comment>
<evidence type="ECO:0000313" key="6">
    <source>
        <dbReference type="Proteomes" id="UP001072034"/>
    </source>
</evidence>
<evidence type="ECO:0000313" key="5">
    <source>
        <dbReference type="EMBL" id="MCZ0857332.1"/>
    </source>
</evidence>
<keyword evidence="2 5" id="KW-0378">Hydrolase</keyword>
<dbReference type="SUPFAM" id="SSF53474">
    <property type="entry name" value="alpha/beta-Hydrolases"/>
    <property type="match status" value="1"/>
</dbReference>
<dbReference type="PANTHER" id="PTHR22946:SF9">
    <property type="entry name" value="POLYKETIDE TRANSFERASE AF380"/>
    <property type="match status" value="1"/>
</dbReference>
<name>A0ABT4I6H4_9ACTO</name>
<dbReference type="InterPro" id="IPR050261">
    <property type="entry name" value="FrsA_esterase"/>
</dbReference>
<dbReference type="Proteomes" id="UP001072034">
    <property type="component" value="Unassembled WGS sequence"/>
</dbReference>
<dbReference type="GO" id="GO:0016787">
    <property type="term" value="F:hydrolase activity"/>
    <property type="evidence" value="ECO:0007669"/>
    <property type="project" value="UniProtKB-KW"/>
</dbReference>